<dbReference type="EMBL" id="PDUD01000038">
    <property type="protein sequence ID" value="PHN02645.1"/>
    <property type="molecule type" value="Genomic_DNA"/>
</dbReference>
<sequence>MINSRQWSFKTEKLSAYPKPVRWKGFHMRLVYIGPDRLNPLKMTVIYPAGNFRSAGQFGKFKQWAAPGKNEWIAMLLPASDVPRSSDPSVSNPDGVK</sequence>
<reference evidence="1 2" key="1">
    <citation type="submission" date="2017-10" db="EMBL/GenBank/DDBJ databases">
        <title>The draft genome sequence of Lewinella nigricans NBRC 102662.</title>
        <authorList>
            <person name="Wang K."/>
        </authorList>
    </citation>
    <scope>NUCLEOTIDE SEQUENCE [LARGE SCALE GENOMIC DNA]</scope>
    <source>
        <strain evidence="1 2">NBRC 102662</strain>
    </source>
</reference>
<name>A0A2D0N2B9_FLAN2</name>
<keyword evidence="2" id="KW-1185">Reference proteome</keyword>
<organism evidence="1 2">
    <name type="scientific">Flavilitoribacter nigricans (strain ATCC 23147 / DSM 23189 / NBRC 102662 / NCIMB 1420 / SS-2)</name>
    <name type="common">Lewinella nigricans</name>
    <dbReference type="NCBI Taxonomy" id="1122177"/>
    <lineage>
        <taxon>Bacteria</taxon>
        <taxon>Pseudomonadati</taxon>
        <taxon>Bacteroidota</taxon>
        <taxon>Saprospiria</taxon>
        <taxon>Saprospirales</taxon>
        <taxon>Lewinellaceae</taxon>
        <taxon>Flavilitoribacter</taxon>
    </lineage>
</organism>
<dbReference type="Proteomes" id="UP000223913">
    <property type="component" value="Unassembled WGS sequence"/>
</dbReference>
<evidence type="ECO:0000313" key="1">
    <source>
        <dbReference type="EMBL" id="PHN02645.1"/>
    </source>
</evidence>
<comment type="caution">
    <text evidence="1">The sequence shown here is derived from an EMBL/GenBank/DDBJ whole genome shotgun (WGS) entry which is preliminary data.</text>
</comment>
<gene>
    <name evidence="1" type="ORF">CRP01_31110</name>
</gene>
<evidence type="ECO:0000313" key="2">
    <source>
        <dbReference type="Proteomes" id="UP000223913"/>
    </source>
</evidence>
<proteinExistence type="predicted"/>
<protein>
    <submittedName>
        <fullName evidence="1">Uncharacterized protein</fullName>
    </submittedName>
</protein>
<accession>A0A2D0N2B9</accession>
<dbReference type="AlphaFoldDB" id="A0A2D0N2B9"/>